<dbReference type="InterPro" id="IPR057670">
    <property type="entry name" value="SH3_retrovirus"/>
</dbReference>
<evidence type="ECO:0000259" key="2">
    <source>
        <dbReference type="PROSITE" id="PS50994"/>
    </source>
</evidence>
<gene>
    <name evidence="3" type="ORF">Sango_2319500</name>
</gene>
<proteinExistence type="predicted"/>
<dbReference type="GO" id="GO:0015074">
    <property type="term" value="P:DNA integration"/>
    <property type="evidence" value="ECO:0007669"/>
    <property type="project" value="InterPro"/>
</dbReference>
<dbReference type="InterPro" id="IPR012337">
    <property type="entry name" value="RNaseH-like_sf"/>
</dbReference>
<dbReference type="SUPFAM" id="SSF53098">
    <property type="entry name" value="Ribonuclease H-like"/>
    <property type="match status" value="1"/>
</dbReference>
<dbReference type="PANTHER" id="PTHR42648">
    <property type="entry name" value="TRANSPOSASE, PUTATIVE-RELATED"/>
    <property type="match status" value="1"/>
</dbReference>
<dbReference type="InterPro" id="IPR001584">
    <property type="entry name" value="Integrase_cat-core"/>
</dbReference>
<dbReference type="Pfam" id="PF00665">
    <property type="entry name" value="rve"/>
    <property type="match status" value="1"/>
</dbReference>
<evidence type="ECO:0000313" key="4">
    <source>
        <dbReference type="Proteomes" id="UP001289374"/>
    </source>
</evidence>
<protein>
    <submittedName>
        <fullName evidence="3">Retrovirus-related Pol polyprotein from transposon RE2</fullName>
    </submittedName>
</protein>
<feature type="domain" description="Integrase catalytic" evidence="2">
    <location>
        <begin position="233"/>
        <end position="401"/>
    </location>
</feature>
<feature type="compositionally biased region" description="Polar residues" evidence="1">
    <location>
        <begin position="500"/>
        <end position="512"/>
    </location>
</feature>
<dbReference type="PROSITE" id="PS50994">
    <property type="entry name" value="INTEGRASE"/>
    <property type="match status" value="1"/>
</dbReference>
<keyword evidence="4" id="KW-1185">Reference proteome</keyword>
<sequence length="733" mass="82849">MANLDSACVALKGDSLKLNMVKGEVEMVEKDTISPSCKQIVKRALRAKMKLGFIDGTTTKPHSTDQFFEQWIRVDGMVMTWILNCISKEIVGSFMYAKSGRTLWLDLEERYGECNGPLLYQLQREATFTKLIQFLTGLGETFHHLHDQLLVMDPVQTVNKAYSMVLLVEKQREVNVDCTNTMDNAAMQVRLGHPSLSVLKYVPDVKSIDTSVTCMVCPLAKQSRLPFSTCEIHSKNPFELIHVDLWGPYKTPTLDGCNYFLTIVDDFSRATWTFLLRYKTQVCHTLETFFKMILTQFESKIKVLRSDNGTEFTNTHCQSLFQSLGILHHRSCPHTPQQNSVVERKHRHILNVARALKFQANLQSKYWGESIHATTYLINTAHINSTMEIDKLPYNHHKPPFYANLKVFGCLYFASNTSPSKQKCDARAHKCVFLGCSQTHKAYKVVNLDTNLSFYSREVNFHEDIFPFHSVSTSGVPKSASLLPLYSADSDDDITPPTMPSSTPAINPTVTSAPEPPTATDTISNSPEFPFTSLSVPVYVPPPRRSLRTVQKPAWLDDYVCQCASNSNHTCLLSTYTSTHMSFVALLSFIQEPGSYLEASKDVRWVNAMNEELTALDKNETWELASLPRERKSLAVMAKGWPLWQLDVNNAFLHEHLNEEVYMEMVPSCPIQPLIADSWGFLSTLVSLDPISRLQSNSLTHSSNTPGPLIGMLLCMFYAASEALPRWVFFLLL</sequence>
<dbReference type="Pfam" id="PF25597">
    <property type="entry name" value="SH3_retrovirus"/>
    <property type="match status" value="1"/>
</dbReference>
<evidence type="ECO:0000313" key="3">
    <source>
        <dbReference type="EMBL" id="KAK4389825.1"/>
    </source>
</evidence>
<reference evidence="3" key="2">
    <citation type="journal article" date="2024" name="Plant">
        <title>Genomic evolution and insights into agronomic trait innovations of Sesamum species.</title>
        <authorList>
            <person name="Miao H."/>
            <person name="Wang L."/>
            <person name="Qu L."/>
            <person name="Liu H."/>
            <person name="Sun Y."/>
            <person name="Le M."/>
            <person name="Wang Q."/>
            <person name="Wei S."/>
            <person name="Zheng Y."/>
            <person name="Lin W."/>
            <person name="Duan Y."/>
            <person name="Cao H."/>
            <person name="Xiong S."/>
            <person name="Wang X."/>
            <person name="Wei L."/>
            <person name="Li C."/>
            <person name="Ma Q."/>
            <person name="Ju M."/>
            <person name="Zhao R."/>
            <person name="Li G."/>
            <person name="Mu C."/>
            <person name="Tian Q."/>
            <person name="Mei H."/>
            <person name="Zhang T."/>
            <person name="Gao T."/>
            <person name="Zhang H."/>
        </authorList>
    </citation>
    <scope>NUCLEOTIDE SEQUENCE</scope>
    <source>
        <strain evidence="3">K16</strain>
    </source>
</reference>
<dbReference type="Gene3D" id="3.30.420.10">
    <property type="entry name" value="Ribonuclease H-like superfamily/Ribonuclease H"/>
    <property type="match status" value="1"/>
</dbReference>
<name>A0AAE2BLK4_9LAMI</name>
<reference evidence="3" key="1">
    <citation type="submission" date="2020-06" db="EMBL/GenBank/DDBJ databases">
        <authorList>
            <person name="Li T."/>
            <person name="Hu X."/>
            <person name="Zhang T."/>
            <person name="Song X."/>
            <person name="Zhang H."/>
            <person name="Dai N."/>
            <person name="Sheng W."/>
            <person name="Hou X."/>
            <person name="Wei L."/>
        </authorList>
    </citation>
    <scope>NUCLEOTIDE SEQUENCE</scope>
    <source>
        <strain evidence="3">K16</strain>
        <tissue evidence="3">Leaf</tissue>
    </source>
</reference>
<evidence type="ECO:0000256" key="1">
    <source>
        <dbReference type="SAM" id="MobiDB-lite"/>
    </source>
</evidence>
<feature type="region of interest" description="Disordered" evidence="1">
    <location>
        <begin position="496"/>
        <end position="528"/>
    </location>
</feature>
<dbReference type="PANTHER" id="PTHR42648:SF31">
    <property type="entry name" value="RNA-DIRECTED DNA POLYMERASE"/>
    <property type="match status" value="1"/>
</dbReference>
<dbReference type="EMBL" id="JACGWL010000013">
    <property type="protein sequence ID" value="KAK4389825.1"/>
    <property type="molecule type" value="Genomic_DNA"/>
</dbReference>
<dbReference type="AlphaFoldDB" id="A0AAE2BLK4"/>
<dbReference type="InterPro" id="IPR036397">
    <property type="entry name" value="RNaseH_sf"/>
</dbReference>
<accession>A0AAE2BLK4</accession>
<organism evidence="3 4">
    <name type="scientific">Sesamum angolense</name>
    <dbReference type="NCBI Taxonomy" id="2727404"/>
    <lineage>
        <taxon>Eukaryota</taxon>
        <taxon>Viridiplantae</taxon>
        <taxon>Streptophyta</taxon>
        <taxon>Embryophyta</taxon>
        <taxon>Tracheophyta</taxon>
        <taxon>Spermatophyta</taxon>
        <taxon>Magnoliopsida</taxon>
        <taxon>eudicotyledons</taxon>
        <taxon>Gunneridae</taxon>
        <taxon>Pentapetalae</taxon>
        <taxon>asterids</taxon>
        <taxon>lamiids</taxon>
        <taxon>Lamiales</taxon>
        <taxon>Pedaliaceae</taxon>
        <taxon>Sesamum</taxon>
    </lineage>
</organism>
<dbReference type="GO" id="GO:0003676">
    <property type="term" value="F:nucleic acid binding"/>
    <property type="evidence" value="ECO:0007669"/>
    <property type="project" value="InterPro"/>
</dbReference>
<comment type="caution">
    <text evidence="3">The sequence shown here is derived from an EMBL/GenBank/DDBJ whole genome shotgun (WGS) entry which is preliminary data.</text>
</comment>
<dbReference type="Proteomes" id="UP001289374">
    <property type="component" value="Unassembled WGS sequence"/>
</dbReference>
<dbReference type="InterPro" id="IPR039537">
    <property type="entry name" value="Retrotran_Ty1/copia-like"/>
</dbReference>